<keyword evidence="6" id="KW-0479">Metal-binding</keyword>
<feature type="binding site" evidence="6">
    <location>
        <position position="64"/>
    </location>
    <ligand>
        <name>substrate</name>
    </ligand>
</feature>
<sequence length="372" mass="38574">MRVLVINCGSSSIKHRSYDMPAEQQVGGGAVEGIGTADGPASHDAGIEAVCSQSDTAPDIIAHRVVHGGDRFSGAALVTPDALAAIAELEPLAPLHNPANLLGVRITTQRFPNVPQVVVFDTAFHQTIPQYASQYAIPRDLAERYGIKKYGFHGTSHRWASERAAAMLSRPVGELKAVVLHLGAGASACAVNGGKSVDTSMGFTPLAGLIMATRAGDIDPGVLTFLAREGGLTPDQIDALLNRESGLKGLAGDPDLRNVIARAEDGDAVAQLALDAYVYRIARTVGGYLVALDGLDALVFTGGVGERSAVVRAAVCERLAILGVTLDAQKNAVGLTENDSRIEAVGSRVAVCIVAANEELQIAREAAACIGG</sequence>
<comment type="subcellular location">
    <subcellularLocation>
        <location evidence="6">Cytoplasm</location>
    </subcellularLocation>
</comment>
<evidence type="ECO:0000256" key="2">
    <source>
        <dbReference type="ARBA" id="ARBA00022679"/>
    </source>
</evidence>
<comment type="cofactor">
    <cofactor evidence="6">
        <name>Mg(2+)</name>
        <dbReference type="ChEBI" id="CHEBI:18420"/>
    </cofactor>
    <cofactor evidence="6">
        <name>Mn(2+)</name>
        <dbReference type="ChEBI" id="CHEBI:29035"/>
    </cofactor>
    <text evidence="6">Mg(2+). Can also accept Mn(2+).</text>
</comment>
<dbReference type="GO" id="GO:0005737">
    <property type="term" value="C:cytoplasm"/>
    <property type="evidence" value="ECO:0007669"/>
    <property type="project" value="UniProtKB-SubCell"/>
</dbReference>
<dbReference type="NCBIfam" id="TIGR00016">
    <property type="entry name" value="ackA"/>
    <property type="match status" value="1"/>
</dbReference>
<dbReference type="PRINTS" id="PR00471">
    <property type="entry name" value="ACETATEKNASE"/>
</dbReference>
<evidence type="ECO:0000256" key="5">
    <source>
        <dbReference type="ARBA" id="ARBA00022840"/>
    </source>
</evidence>
<dbReference type="RefSeq" id="WP_146588585.1">
    <property type="nucleotide sequence ID" value="NZ_SJPO01000007.1"/>
</dbReference>
<gene>
    <name evidence="8" type="primary">ackA_2</name>
    <name evidence="6" type="synonym">ackA</name>
    <name evidence="8" type="ORF">Pla123a_31580</name>
</gene>
<keyword evidence="6" id="KW-0460">Magnesium</keyword>
<comment type="caution">
    <text evidence="8">The sequence shown here is derived from an EMBL/GenBank/DDBJ whole genome shotgun (WGS) entry which is preliminary data.</text>
</comment>
<feature type="binding site" evidence="6">
    <location>
        <position position="358"/>
    </location>
    <ligand>
        <name>Mg(2+)</name>
        <dbReference type="ChEBI" id="CHEBI:18420"/>
    </ligand>
</feature>
<keyword evidence="5 6" id="KW-0067">ATP-binding</keyword>
<dbReference type="InterPro" id="IPR043129">
    <property type="entry name" value="ATPase_NBD"/>
</dbReference>
<dbReference type="InterPro" id="IPR023865">
    <property type="entry name" value="Aliphatic_acid_kinase_CS"/>
</dbReference>
<dbReference type="UniPathway" id="UPA00340">
    <property type="reaction ID" value="UER00458"/>
</dbReference>
<comment type="catalytic activity">
    <reaction evidence="6">
        <text>acetate + ATP = acetyl phosphate + ADP</text>
        <dbReference type="Rhea" id="RHEA:11352"/>
        <dbReference type="ChEBI" id="CHEBI:22191"/>
        <dbReference type="ChEBI" id="CHEBI:30089"/>
        <dbReference type="ChEBI" id="CHEBI:30616"/>
        <dbReference type="ChEBI" id="CHEBI:456216"/>
        <dbReference type="EC" id="2.7.2.1"/>
    </reaction>
</comment>
<organism evidence="8 9">
    <name type="scientific">Posidoniimonas polymericola</name>
    <dbReference type="NCBI Taxonomy" id="2528002"/>
    <lineage>
        <taxon>Bacteria</taxon>
        <taxon>Pseudomonadati</taxon>
        <taxon>Planctomycetota</taxon>
        <taxon>Planctomycetia</taxon>
        <taxon>Pirellulales</taxon>
        <taxon>Lacipirellulaceae</taxon>
        <taxon>Posidoniimonas</taxon>
    </lineage>
</organism>
<keyword evidence="4 6" id="KW-0418">Kinase</keyword>
<reference evidence="8 9" key="1">
    <citation type="submission" date="2019-02" db="EMBL/GenBank/DDBJ databases">
        <title>Deep-cultivation of Planctomycetes and their phenomic and genomic characterization uncovers novel biology.</title>
        <authorList>
            <person name="Wiegand S."/>
            <person name="Jogler M."/>
            <person name="Boedeker C."/>
            <person name="Pinto D."/>
            <person name="Vollmers J."/>
            <person name="Rivas-Marin E."/>
            <person name="Kohn T."/>
            <person name="Peeters S.H."/>
            <person name="Heuer A."/>
            <person name="Rast P."/>
            <person name="Oberbeckmann S."/>
            <person name="Bunk B."/>
            <person name="Jeske O."/>
            <person name="Meyerdierks A."/>
            <person name="Storesund J.E."/>
            <person name="Kallscheuer N."/>
            <person name="Luecker S."/>
            <person name="Lage O.M."/>
            <person name="Pohl T."/>
            <person name="Merkel B.J."/>
            <person name="Hornburger P."/>
            <person name="Mueller R.-W."/>
            <person name="Bruemmer F."/>
            <person name="Labrenz M."/>
            <person name="Spormann A.M."/>
            <person name="Op Den Camp H."/>
            <person name="Overmann J."/>
            <person name="Amann R."/>
            <person name="Jetten M.S.M."/>
            <person name="Mascher T."/>
            <person name="Medema M.H."/>
            <person name="Devos D.P."/>
            <person name="Kaster A.-K."/>
            <person name="Ovreas L."/>
            <person name="Rohde M."/>
            <person name="Galperin M.Y."/>
            <person name="Jogler C."/>
        </authorList>
    </citation>
    <scope>NUCLEOTIDE SEQUENCE [LARGE SCALE GENOMIC DNA]</scope>
    <source>
        <strain evidence="8 9">Pla123a</strain>
    </source>
</reference>
<keyword evidence="9" id="KW-1185">Reference proteome</keyword>
<protein>
    <recommendedName>
        <fullName evidence="6">Acetate kinase</fullName>
        <ecNumber evidence="6">2.7.2.1</ecNumber>
    </recommendedName>
    <alternativeName>
        <fullName evidence="6">Acetokinase</fullName>
    </alternativeName>
</protein>
<dbReference type="Proteomes" id="UP000318478">
    <property type="component" value="Unassembled WGS sequence"/>
</dbReference>
<feature type="binding site" evidence="6">
    <location>
        <begin position="181"/>
        <end position="185"/>
    </location>
    <ligand>
        <name>ATP</name>
        <dbReference type="ChEBI" id="CHEBI:30616"/>
    </ligand>
</feature>
<name>A0A5C5YLL9_9BACT</name>
<feature type="active site" description="Proton donor/acceptor" evidence="6">
    <location>
        <position position="121"/>
    </location>
</feature>
<comment type="caution">
    <text evidence="6">Lacks conserved residue(s) required for the propagation of feature annotation.</text>
</comment>
<dbReference type="Gene3D" id="3.30.420.40">
    <property type="match status" value="2"/>
</dbReference>
<comment type="pathway">
    <text evidence="6">Metabolic intermediate biosynthesis; acetyl-CoA biosynthesis; acetyl-CoA from acetate: step 1/2.</text>
</comment>
<comment type="subunit">
    <text evidence="6">Homodimer.</text>
</comment>
<dbReference type="Pfam" id="PF00871">
    <property type="entry name" value="Acetate_kinase"/>
    <property type="match status" value="1"/>
</dbReference>
<dbReference type="OrthoDB" id="9802453at2"/>
<comment type="function">
    <text evidence="6">Catalyzes the formation of acetyl phosphate from acetate and ATP. Can also catalyze the reverse reaction.</text>
</comment>
<dbReference type="InterPro" id="IPR000890">
    <property type="entry name" value="Aliphatic_acid_kin_short-chain"/>
</dbReference>
<evidence type="ECO:0000313" key="9">
    <source>
        <dbReference type="Proteomes" id="UP000318478"/>
    </source>
</evidence>
<dbReference type="PANTHER" id="PTHR21060:SF15">
    <property type="entry name" value="ACETATE KINASE-RELATED"/>
    <property type="match status" value="1"/>
</dbReference>
<dbReference type="AlphaFoldDB" id="A0A5C5YLL9"/>
<dbReference type="SUPFAM" id="SSF53067">
    <property type="entry name" value="Actin-like ATPase domain"/>
    <property type="match status" value="2"/>
</dbReference>
<evidence type="ECO:0000256" key="4">
    <source>
        <dbReference type="ARBA" id="ARBA00022777"/>
    </source>
</evidence>
<keyword evidence="3 6" id="KW-0547">Nucleotide-binding</keyword>
<dbReference type="PROSITE" id="PS01075">
    <property type="entry name" value="ACETATE_KINASE_1"/>
    <property type="match status" value="1"/>
</dbReference>
<dbReference type="GO" id="GO:0008776">
    <property type="term" value="F:acetate kinase activity"/>
    <property type="evidence" value="ECO:0007669"/>
    <property type="project" value="UniProtKB-UniRule"/>
</dbReference>
<keyword evidence="2 6" id="KW-0808">Transferase</keyword>
<feature type="binding site" evidence="6">
    <location>
        <begin position="255"/>
        <end position="257"/>
    </location>
    <ligand>
        <name>ATP</name>
        <dbReference type="ChEBI" id="CHEBI:30616"/>
    </ligand>
</feature>
<proteinExistence type="inferred from homology"/>
<feature type="site" description="Transition state stabilizer" evidence="6">
    <location>
        <position position="214"/>
    </location>
</feature>
<evidence type="ECO:0000313" key="8">
    <source>
        <dbReference type="EMBL" id="TWT75648.1"/>
    </source>
</evidence>
<dbReference type="GO" id="GO:0006083">
    <property type="term" value="P:acetate metabolic process"/>
    <property type="evidence" value="ECO:0007669"/>
    <property type="project" value="TreeGrafter"/>
</dbReference>
<evidence type="ECO:0000256" key="6">
    <source>
        <dbReference type="HAMAP-Rule" id="MF_00020"/>
    </source>
</evidence>
<dbReference type="PIRSF" id="PIRSF000722">
    <property type="entry name" value="Acetate_prop_kin"/>
    <property type="match status" value="1"/>
</dbReference>
<dbReference type="InterPro" id="IPR004372">
    <property type="entry name" value="Ac/propionate_kinase"/>
</dbReference>
<dbReference type="EC" id="2.7.2.1" evidence="6"/>
<dbReference type="HAMAP" id="MF_00020">
    <property type="entry name" value="Acetate_kinase"/>
    <property type="match status" value="1"/>
</dbReference>
<comment type="similarity">
    <text evidence="1 6 7">Belongs to the acetokinase family.</text>
</comment>
<feature type="binding site" evidence="6">
    <location>
        <position position="7"/>
    </location>
    <ligand>
        <name>Mg(2+)</name>
        <dbReference type="ChEBI" id="CHEBI:18420"/>
    </ligand>
</feature>
<dbReference type="GO" id="GO:0000287">
    <property type="term" value="F:magnesium ion binding"/>
    <property type="evidence" value="ECO:0007669"/>
    <property type="project" value="UniProtKB-UniRule"/>
</dbReference>
<dbReference type="CDD" id="cd24010">
    <property type="entry name" value="ASKHA_NBD_AcK_PK"/>
    <property type="match status" value="1"/>
</dbReference>
<evidence type="ECO:0000256" key="1">
    <source>
        <dbReference type="ARBA" id="ARBA00008748"/>
    </source>
</evidence>
<dbReference type="GO" id="GO:0005524">
    <property type="term" value="F:ATP binding"/>
    <property type="evidence" value="ECO:0007669"/>
    <property type="project" value="UniProtKB-KW"/>
</dbReference>
<evidence type="ECO:0000256" key="3">
    <source>
        <dbReference type="ARBA" id="ARBA00022741"/>
    </source>
</evidence>
<accession>A0A5C5YLL9</accession>
<feature type="binding site" evidence="6">
    <location>
        <position position="14"/>
    </location>
    <ligand>
        <name>ATP</name>
        <dbReference type="ChEBI" id="CHEBI:30616"/>
    </ligand>
</feature>
<dbReference type="EMBL" id="SJPO01000007">
    <property type="protein sequence ID" value="TWT75648.1"/>
    <property type="molecule type" value="Genomic_DNA"/>
</dbReference>
<dbReference type="GO" id="GO:0006085">
    <property type="term" value="P:acetyl-CoA biosynthetic process"/>
    <property type="evidence" value="ECO:0007669"/>
    <property type="project" value="UniProtKB-UniRule"/>
</dbReference>
<dbReference type="PROSITE" id="PS01076">
    <property type="entry name" value="ACETATE_KINASE_2"/>
    <property type="match status" value="1"/>
</dbReference>
<dbReference type="PANTHER" id="PTHR21060">
    <property type="entry name" value="ACETATE KINASE"/>
    <property type="match status" value="1"/>
</dbReference>
<evidence type="ECO:0000256" key="7">
    <source>
        <dbReference type="RuleBase" id="RU003835"/>
    </source>
</evidence>
<keyword evidence="6" id="KW-0963">Cytoplasm</keyword>
<feature type="site" description="Transition state stabilizer" evidence="6">
    <location>
        <position position="153"/>
    </location>
</feature>